<evidence type="ECO:0000256" key="1">
    <source>
        <dbReference type="SAM" id="MobiDB-lite"/>
    </source>
</evidence>
<gene>
    <name evidence="2" type="ORF">SIAM614_17124</name>
</gene>
<name>A0P291_ROSAI</name>
<dbReference type="EMBL" id="AAUW01000026">
    <property type="protein sequence ID" value="EAV40755.1"/>
    <property type="molecule type" value="Genomic_DNA"/>
</dbReference>
<reference evidence="2 3" key="1">
    <citation type="submission" date="2006-05" db="EMBL/GenBank/DDBJ databases">
        <authorList>
            <person name="King G."/>
            <person name="Ferriera S."/>
            <person name="Johnson J."/>
            <person name="Kravitz S."/>
            <person name="Beeson K."/>
            <person name="Sutton G."/>
            <person name="Rogers Y.-H."/>
            <person name="Friedman R."/>
            <person name="Frazier M."/>
            <person name="Venter J.C."/>
        </authorList>
    </citation>
    <scope>NUCLEOTIDE SEQUENCE [LARGE SCALE GENOMIC DNA]</scope>
    <source>
        <strain evidence="3">ATCC 25650 / DSM 13394 / JCM 20685 / NBRC 16684 / NCIMB 2208 / IAM 12614 / B1</strain>
    </source>
</reference>
<evidence type="ECO:0000313" key="3">
    <source>
        <dbReference type="Proteomes" id="UP000004848"/>
    </source>
</evidence>
<comment type="caution">
    <text evidence="2">The sequence shown here is derived from an EMBL/GenBank/DDBJ whole genome shotgun (WGS) entry which is preliminary data.</text>
</comment>
<evidence type="ECO:0000313" key="2">
    <source>
        <dbReference type="EMBL" id="EAV40755.1"/>
    </source>
</evidence>
<dbReference type="AlphaFoldDB" id="A0P291"/>
<accession>A0P291</accession>
<sequence>MTQIPGYKAKSMRANALRKAKRTNTRLVSPVVQPVRTSN</sequence>
<proteinExistence type="predicted"/>
<dbReference type="Proteomes" id="UP000004848">
    <property type="component" value="Unassembled WGS sequence"/>
</dbReference>
<protein>
    <submittedName>
        <fullName evidence="2">Uncharacterized protein</fullName>
    </submittedName>
</protein>
<organism evidence="2 3">
    <name type="scientific">Roseibium aggregatum (strain ATCC 25650 / DSM 13394 / JCM 20685 / NBRC 16684 / NCIMB 2208 / IAM 12614 / B1)</name>
    <name type="common">Stappia aggregata</name>
    <dbReference type="NCBI Taxonomy" id="384765"/>
    <lineage>
        <taxon>Bacteria</taxon>
        <taxon>Pseudomonadati</taxon>
        <taxon>Pseudomonadota</taxon>
        <taxon>Alphaproteobacteria</taxon>
        <taxon>Hyphomicrobiales</taxon>
        <taxon>Stappiaceae</taxon>
        <taxon>Roseibium</taxon>
    </lineage>
</organism>
<feature type="region of interest" description="Disordered" evidence="1">
    <location>
        <begin position="1"/>
        <end position="39"/>
    </location>
</feature>